<dbReference type="EMBL" id="OV651815">
    <property type="protein sequence ID" value="CAH1108886.1"/>
    <property type="molecule type" value="Genomic_DNA"/>
</dbReference>
<feature type="binding site" description="axial binding residue" evidence="12">
    <location>
        <position position="444"/>
    </location>
    <ligand>
        <name>heme</name>
        <dbReference type="ChEBI" id="CHEBI:30413"/>
    </ligand>
    <ligandPart>
        <name>Fe</name>
        <dbReference type="ChEBI" id="CHEBI:18248"/>
    </ligandPart>
</feature>
<dbReference type="Pfam" id="PF00067">
    <property type="entry name" value="p450"/>
    <property type="match status" value="1"/>
</dbReference>
<sequence>MFILIGLFGVFLTLLVLPVYLHKSYVKKHEKYLKNISGPKPNPFFGNMLDFVIPTHKFMNLFSDYMDKYGTITKVYDGPQSTFLLVADENLFEYILSSPQLIEKASQYEYLQNWLGLGLLTSTGLKWKKRRRVITPAFHFSILENFVDIFERVGDVFIKKLETHIEEEKVDIYPLITLYALDIICEAAMGISVNAQLDNKSQYVRSVEEICRIITDRNFSPLDTRFYPFTINYYKEKMALKVLHAHTDTVIDRRIKEMKNCVVENNENDVGIKKKMAFLDTLLNSNCDGKPLSRTDIREEVDTFMFEGHHTISSAISFALYSLANNPSVQKKALEEQKEIFGDLKSAKPIPADLQDMKYLELVIKETLRLYPSVPFFGRNVTEDFEWEGILFPKGQQIVIMAYVIQKNPKFFPNPLEFIPERFLEIDGTHPYRYIPFSAGPRNCIGQKFAMLEMKSSISKVLRNFELFPANPNQELQLAPELVLISKSGIPLCLKKRY</sequence>
<keyword evidence="5 12" id="KW-0349">Heme</keyword>
<dbReference type="InterPro" id="IPR017972">
    <property type="entry name" value="Cyt_P450_CS"/>
</dbReference>
<evidence type="ECO:0000256" key="4">
    <source>
        <dbReference type="ARBA" id="ARBA00010617"/>
    </source>
</evidence>
<dbReference type="AlphaFoldDB" id="A0A9P0CV97"/>
<comment type="subcellular location">
    <subcellularLocation>
        <location evidence="3">Endoplasmic reticulum membrane</location>
        <topology evidence="3">Peripheral membrane protein</topology>
    </subcellularLocation>
    <subcellularLocation>
        <location evidence="2">Microsome membrane</location>
        <topology evidence="2">Peripheral membrane protein</topology>
    </subcellularLocation>
</comment>
<accession>A0A9P0CV97</accession>
<evidence type="ECO:0008006" key="16">
    <source>
        <dbReference type="Google" id="ProtNLM"/>
    </source>
</evidence>
<evidence type="ECO:0000256" key="10">
    <source>
        <dbReference type="ARBA" id="ARBA00023004"/>
    </source>
</evidence>
<evidence type="ECO:0000256" key="13">
    <source>
        <dbReference type="RuleBase" id="RU000461"/>
    </source>
</evidence>
<dbReference type="InterPro" id="IPR002401">
    <property type="entry name" value="Cyt_P450_E_grp-I"/>
</dbReference>
<comment type="cofactor">
    <cofactor evidence="1 12">
        <name>heme</name>
        <dbReference type="ChEBI" id="CHEBI:30413"/>
    </cofactor>
</comment>
<evidence type="ECO:0000256" key="2">
    <source>
        <dbReference type="ARBA" id="ARBA00004174"/>
    </source>
</evidence>
<evidence type="ECO:0000256" key="1">
    <source>
        <dbReference type="ARBA" id="ARBA00001971"/>
    </source>
</evidence>
<evidence type="ECO:0000313" key="14">
    <source>
        <dbReference type="EMBL" id="CAH1108886.1"/>
    </source>
</evidence>
<name>A0A9P0CV97_9CUCU</name>
<evidence type="ECO:0000256" key="7">
    <source>
        <dbReference type="ARBA" id="ARBA00022824"/>
    </source>
</evidence>
<dbReference type="PROSITE" id="PS00086">
    <property type="entry name" value="CYTOCHROME_P450"/>
    <property type="match status" value="1"/>
</dbReference>
<dbReference type="PANTHER" id="PTHR24291">
    <property type="entry name" value="CYTOCHROME P450 FAMILY 4"/>
    <property type="match status" value="1"/>
</dbReference>
<keyword evidence="15" id="KW-1185">Reference proteome</keyword>
<dbReference type="OrthoDB" id="1470350at2759"/>
<dbReference type="SUPFAM" id="SSF48264">
    <property type="entry name" value="Cytochrome P450"/>
    <property type="match status" value="1"/>
</dbReference>
<dbReference type="PRINTS" id="PR00463">
    <property type="entry name" value="EP450I"/>
</dbReference>
<keyword evidence="6 12" id="KW-0479">Metal-binding</keyword>
<keyword evidence="11 13" id="KW-0503">Monooxygenase</keyword>
<dbReference type="InterPro" id="IPR050196">
    <property type="entry name" value="Cytochrome_P450_Monoox"/>
</dbReference>
<evidence type="ECO:0000256" key="11">
    <source>
        <dbReference type="ARBA" id="ARBA00023033"/>
    </source>
</evidence>
<dbReference type="Proteomes" id="UP001153636">
    <property type="component" value="Chromosome 3"/>
</dbReference>
<gene>
    <name evidence="14" type="ORF">PSYICH_LOCUS8991</name>
</gene>
<dbReference type="GO" id="GO:0005789">
    <property type="term" value="C:endoplasmic reticulum membrane"/>
    <property type="evidence" value="ECO:0007669"/>
    <property type="project" value="UniProtKB-SubCell"/>
</dbReference>
<evidence type="ECO:0000256" key="5">
    <source>
        <dbReference type="ARBA" id="ARBA00022617"/>
    </source>
</evidence>
<dbReference type="Gene3D" id="1.10.630.10">
    <property type="entry name" value="Cytochrome P450"/>
    <property type="match status" value="1"/>
</dbReference>
<reference evidence="14" key="1">
    <citation type="submission" date="2022-01" db="EMBL/GenBank/DDBJ databases">
        <authorList>
            <person name="King R."/>
        </authorList>
    </citation>
    <scope>NUCLEOTIDE SEQUENCE</scope>
</reference>
<keyword evidence="8" id="KW-0492">Microsome</keyword>
<evidence type="ECO:0000256" key="3">
    <source>
        <dbReference type="ARBA" id="ARBA00004406"/>
    </source>
</evidence>
<keyword evidence="7" id="KW-0256">Endoplasmic reticulum</keyword>
<evidence type="ECO:0000256" key="8">
    <source>
        <dbReference type="ARBA" id="ARBA00022848"/>
    </source>
</evidence>
<dbReference type="CDD" id="cd20628">
    <property type="entry name" value="CYP4"/>
    <property type="match status" value="1"/>
</dbReference>
<dbReference type="InterPro" id="IPR036396">
    <property type="entry name" value="Cyt_P450_sf"/>
</dbReference>
<evidence type="ECO:0000256" key="9">
    <source>
        <dbReference type="ARBA" id="ARBA00023002"/>
    </source>
</evidence>
<keyword evidence="10 12" id="KW-0408">Iron</keyword>
<protein>
    <recommendedName>
        <fullName evidence="16">Cytochrome P450</fullName>
    </recommendedName>
</protein>
<dbReference type="FunFam" id="1.10.630.10:FF:000182">
    <property type="entry name" value="Cytochrome P450 3A4"/>
    <property type="match status" value="1"/>
</dbReference>
<keyword evidence="9 13" id="KW-0560">Oxidoreductase</keyword>
<evidence type="ECO:0000313" key="15">
    <source>
        <dbReference type="Proteomes" id="UP001153636"/>
    </source>
</evidence>
<evidence type="ECO:0000256" key="6">
    <source>
        <dbReference type="ARBA" id="ARBA00022723"/>
    </source>
</evidence>
<proteinExistence type="inferred from homology"/>
<organism evidence="14 15">
    <name type="scientific">Psylliodes chrysocephalus</name>
    <dbReference type="NCBI Taxonomy" id="3402493"/>
    <lineage>
        <taxon>Eukaryota</taxon>
        <taxon>Metazoa</taxon>
        <taxon>Ecdysozoa</taxon>
        <taxon>Arthropoda</taxon>
        <taxon>Hexapoda</taxon>
        <taxon>Insecta</taxon>
        <taxon>Pterygota</taxon>
        <taxon>Neoptera</taxon>
        <taxon>Endopterygota</taxon>
        <taxon>Coleoptera</taxon>
        <taxon>Polyphaga</taxon>
        <taxon>Cucujiformia</taxon>
        <taxon>Chrysomeloidea</taxon>
        <taxon>Chrysomelidae</taxon>
        <taxon>Galerucinae</taxon>
        <taxon>Alticini</taxon>
        <taxon>Psylliodes</taxon>
    </lineage>
</organism>
<dbReference type="GO" id="GO:0004497">
    <property type="term" value="F:monooxygenase activity"/>
    <property type="evidence" value="ECO:0007669"/>
    <property type="project" value="UniProtKB-KW"/>
</dbReference>
<evidence type="ECO:0000256" key="12">
    <source>
        <dbReference type="PIRSR" id="PIRSR602401-1"/>
    </source>
</evidence>
<dbReference type="PRINTS" id="PR00385">
    <property type="entry name" value="P450"/>
</dbReference>
<comment type="similarity">
    <text evidence="4 13">Belongs to the cytochrome P450 family.</text>
</comment>
<dbReference type="GO" id="GO:0005506">
    <property type="term" value="F:iron ion binding"/>
    <property type="evidence" value="ECO:0007669"/>
    <property type="project" value="InterPro"/>
</dbReference>
<dbReference type="PANTHER" id="PTHR24291:SF187">
    <property type="entry name" value="CYTOCHROME P450 4AE1-RELATED"/>
    <property type="match status" value="1"/>
</dbReference>
<dbReference type="InterPro" id="IPR001128">
    <property type="entry name" value="Cyt_P450"/>
</dbReference>
<dbReference type="GO" id="GO:0020037">
    <property type="term" value="F:heme binding"/>
    <property type="evidence" value="ECO:0007669"/>
    <property type="project" value="InterPro"/>
</dbReference>
<dbReference type="GO" id="GO:0016705">
    <property type="term" value="F:oxidoreductase activity, acting on paired donors, with incorporation or reduction of molecular oxygen"/>
    <property type="evidence" value="ECO:0007669"/>
    <property type="project" value="InterPro"/>
</dbReference>